<proteinExistence type="predicted"/>
<dbReference type="OrthoDB" id="603691at2759"/>
<dbReference type="EMBL" id="RWGY01000013">
    <property type="protein sequence ID" value="TVU26314.1"/>
    <property type="molecule type" value="Genomic_DNA"/>
</dbReference>
<evidence type="ECO:0000256" key="1">
    <source>
        <dbReference type="SAM" id="MobiDB-lite"/>
    </source>
</evidence>
<dbReference type="InterPro" id="IPR036047">
    <property type="entry name" value="F-box-like_dom_sf"/>
</dbReference>
<feature type="region of interest" description="Disordered" evidence="1">
    <location>
        <begin position="20"/>
        <end position="44"/>
    </location>
</feature>
<dbReference type="Pfam" id="PF00646">
    <property type="entry name" value="F-box"/>
    <property type="match status" value="1"/>
</dbReference>
<gene>
    <name evidence="3" type="ORF">EJB05_28853</name>
</gene>
<accession>A0A5J9USF5</accession>
<dbReference type="Proteomes" id="UP000324897">
    <property type="component" value="Chromosome 2"/>
</dbReference>
<organism evidence="3 4">
    <name type="scientific">Eragrostis curvula</name>
    <name type="common">weeping love grass</name>
    <dbReference type="NCBI Taxonomy" id="38414"/>
    <lineage>
        <taxon>Eukaryota</taxon>
        <taxon>Viridiplantae</taxon>
        <taxon>Streptophyta</taxon>
        <taxon>Embryophyta</taxon>
        <taxon>Tracheophyta</taxon>
        <taxon>Spermatophyta</taxon>
        <taxon>Magnoliopsida</taxon>
        <taxon>Liliopsida</taxon>
        <taxon>Poales</taxon>
        <taxon>Poaceae</taxon>
        <taxon>PACMAD clade</taxon>
        <taxon>Chloridoideae</taxon>
        <taxon>Eragrostideae</taxon>
        <taxon>Eragrostidinae</taxon>
        <taxon>Eragrostis</taxon>
    </lineage>
</organism>
<dbReference type="InterPro" id="IPR032675">
    <property type="entry name" value="LRR_dom_sf"/>
</dbReference>
<keyword evidence="4" id="KW-1185">Reference proteome</keyword>
<dbReference type="Gramene" id="TVU26314">
    <property type="protein sequence ID" value="TVU26314"/>
    <property type="gene ID" value="EJB05_28853"/>
</dbReference>
<dbReference type="InterPro" id="IPR001810">
    <property type="entry name" value="F-box_dom"/>
</dbReference>
<dbReference type="PANTHER" id="PTHR34223">
    <property type="entry name" value="OS11G0201299 PROTEIN"/>
    <property type="match status" value="1"/>
</dbReference>
<evidence type="ECO:0000259" key="2">
    <source>
        <dbReference type="SMART" id="SM00256"/>
    </source>
</evidence>
<evidence type="ECO:0000313" key="3">
    <source>
        <dbReference type="EMBL" id="TVU26314.1"/>
    </source>
</evidence>
<dbReference type="PANTHER" id="PTHR34223:SF111">
    <property type="entry name" value="F-BOX DOMAIN CONTAINING PROTEIN, EXPRESSED"/>
    <property type="match status" value="1"/>
</dbReference>
<reference evidence="3 4" key="1">
    <citation type="journal article" date="2019" name="Sci. Rep.">
        <title>A high-quality genome of Eragrostis curvula grass provides insights into Poaceae evolution and supports new strategies to enhance forage quality.</title>
        <authorList>
            <person name="Carballo J."/>
            <person name="Santos B.A.C.M."/>
            <person name="Zappacosta D."/>
            <person name="Garbus I."/>
            <person name="Selva J.P."/>
            <person name="Gallo C.A."/>
            <person name="Diaz A."/>
            <person name="Albertini E."/>
            <person name="Caccamo M."/>
            <person name="Echenique V."/>
        </authorList>
    </citation>
    <scope>NUCLEOTIDE SEQUENCE [LARGE SCALE GENOMIC DNA]</scope>
    <source>
        <strain evidence="4">cv. Victoria</strain>
        <tissue evidence="3">Leaf</tissue>
    </source>
</reference>
<dbReference type="AlphaFoldDB" id="A0A5J9USF5"/>
<dbReference type="InterPro" id="IPR053197">
    <property type="entry name" value="F-box_SCFL_complex_component"/>
</dbReference>
<dbReference type="SMART" id="SM00256">
    <property type="entry name" value="FBOX"/>
    <property type="match status" value="1"/>
</dbReference>
<dbReference type="SUPFAM" id="SSF52058">
    <property type="entry name" value="L domain-like"/>
    <property type="match status" value="1"/>
</dbReference>
<dbReference type="Gene3D" id="3.80.10.10">
    <property type="entry name" value="Ribonuclease Inhibitor"/>
    <property type="match status" value="1"/>
</dbReference>
<sequence length="493" mass="56042">MLPRNLTDVRSRSTVADHLFDETPSKRASKNRNGSAAESDEDRSSELSDDLLRRILSLLPAHEAVRTCVLSRRWREVWKSVRVLRFTAAETWGSAARFNRFVNDVLSFRDPAPLEEFEVKTYMCFPPTSSYSLILPDREEPVRYAKEWVQYALMRDVQVLRVFVNSRNRPLLRVDTALVSQHLRTLVLHSAVLGGSSMDFSSCPTLDDLELTSCLIMVREIGSQSLRRLSVNNCDFSGDICTQILTPNLLSLRLDVDGGWVPFLQSMPLLVTAYVKLVPFCTDHCRGRNNFLQCGFDTCVKCYGNHHQCVILGGLSNATNLELAAQFLFHSWHLGAAIFKREMRMCAAFRNLKTLVLDGWVVVCEIDALICFLQHTPVLEKITLRLYNELRYEVEMEESCSSLEKFVPSEHLKVVEVKCTKVVKNVHKFVGILISYGIASDLISIQETDKGLQLNLRCERMNLLLVDELLLANQKSRMNNLSDQKSGLSETLI</sequence>
<dbReference type="Gene3D" id="1.20.1280.50">
    <property type="match status" value="1"/>
</dbReference>
<feature type="domain" description="F-box" evidence="2">
    <location>
        <begin position="47"/>
        <end position="87"/>
    </location>
</feature>
<comment type="caution">
    <text evidence="3">The sequence shown here is derived from an EMBL/GenBank/DDBJ whole genome shotgun (WGS) entry which is preliminary data.</text>
</comment>
<evidence type="ECO:0000313" key="4">
    <source>
        <dbReference type="Proteomes" id="UP000324897"/>
    </source>
</evidence>
<name>A0A5J9USF5_9POAL</name>
<dbReference type="CDD" id="cd22160">
    <property type="entry name" value="F-box_AtFBL13-like"/>
    <property type="match status" value="1"/>
</dbReference>
<dbReference type="InterPro" id="IPR053781">
    <property type="entry name" value="F-box_AtFBL13-like"/>
</dbReference>
<protein>
    <recommendedName>
        <fullName evidence="2">F-box domain-containing protein</fullName>
    </recommendedName>
</protein>
<dbReference type="SUPFAM" id="SSF81383">
    <property type="entry name" value="F-box domain"/>
    <property type="match status" value="1"/>
</dbReference>